<reference evidence="2 3" key="1">
    <citation type="journal article" date="2023" name="Nucleic Acids Res.">
        <title>The hologenome of Daphnia magna reveals possible DNA methylation and microbiome-mediated evolution of the host genome.</title>
        <authorList>
            <person name="Chaturvedi A."/>
            <person name="Li X."/>
            <person name="Dhandapani V."/>
            <person name="Marshall H."/>
            <person name="Kissane S."/>
            <person name="Cuenca-Cambronero M."/>
            <person name="Asole G."/>
            <person name="Calvet F."/>
            <person name="Ruiz-Romero M."/>
            <person name="Marangio P."/>
            <person name="Guigo R."/>
            <person name="Rago D."/>
            <person name="Mirbahai L."/>
            <person name="Eastwood N."/>
            <person name="Colbourne J.K."/>
            <person name="Zhou J."/>
            <person name="Mallon E."/>
            <person name="Orsini L."/>
        </authorList>
    </citation>
    <scope>NUCLEOTIDE SEQUENCE [LARGE SCALE GENOMIC DNA]</scope>
    <source>
        <strain evidence="2">LRV0_1</strain>
    </source>
</reference>
<protein>
    <submittedName>
        <fullName evidence="2">Uncharacterized protein</fullName>
    </submittedName>
</protein>
<dbReference type="EMBL" id="JAOYFB010000006">
    <property type="protein sequence ID" value="KAK4017465.1"/>
    <property type="molecule type" value="Genomic_DNA"/>
</dbReference>
<evidence type="ECO:0000313" key="2">
    <source>
        <dbReference type="EMBL" id="KAK4017465.1"/>
    </source>
</evidence>
<evidence type="ECO:0000256" key="1">
    <source>
        <dbReference type="SAM" id="MobiDB-lite"/>
    </source>
</evidence>
<gene>
    <name evidence="2" type="ORF">OUZ56_032776</name>
</gene>
<feature type="compositionally biased region" description="Basic and acidic residues" evidence="1">
    <location>
        <begin position="33"/>
        <end position="61"/>
    </location>
</feature>
<name>A0ABQ9ZX25_9CRUS</name>
<organism evidence="2 3">
    <name type="scientific">Daphnia magna</name>
    <dbReference type="NCBI Taxonomy" id="35525"/>
    <lineage>
        <taxon>Eukaryota</taxon>
        <taxon>Metazoa</taxon>
        <taxon>Ecdysozoa</taxon>
        <taxon>Arthropoda</taxon>
        <taxon>Crustacea</taxon>
        <taxon>Branchiopoda</taxon>
        <taxon>Diplostraca</taxon>
        <taxon>Cladocera</taxon>
        <taxon>Anomopoda</taxon>
        <taxon>Daphniidae</taxon>
        <taxon>Daphnia</taxon>
    </lineage>
</organism>
<proteinExistence type="predicted"/>
<sequence>MESRQTSNENVENEKENDGRWNRGVGNQGSRQTDNETFKNEEEDEEGRRKDMGKKEKERRNLYNKTVQNEVDDEEGRSKLMGKQNSSIPCRSGDIVAGEKGDWLSLRRDESSAPWTTLRSW</sequence>
<feature type="region of interest" description="Disordered" evidence="1">
    <location>
        <begin position="1"/>
        <end position="96"/>
    </location>
</feature>
<evidence type="ECO:0000313" key="3">
    <source>
        <dbReference type="Proteomes" id="UP001234178"/>
    </source>
</evidence>
<feature type="compositionally biased region" description="Polar residues" evidence="1">
    <location>
        <begin position="1"/>
        <end position="10"/>
    </location>
</feature>
<accession>A0ABQ9ZX25</accession>
<feature type="compositionally biased region" description="Basic and acidic residues" evidence="1">
    <location>
        <begin position="12"/>
        <end position="21"/>
    </location>
</feature>
<keyword evidence="3" id="KW-1185">Reference proteome</keyword>
<comment type="caution">
    <text evidence="2">The sequence shown here is derived from an EMBL/GenBank/DDBJ whole genome shotgun (WGS) entry which is preliminary data.</text>
</comment>
<dbReference type="Proteomes" id="UP001234178">
    <property type="component" value="Unassembled WGS sequence"/>
</dbReference>